<feature type="transmembrane region" description="Helical" evidence="8">
    <location>
        <begin position="95"/>
        <end position="123"/>
    </location>
</feature>
<dbReference type="GO" id="GO:0005886">
    <property type="term" value="C:plasma membrane"/>
    <property type="evidence" value="ECO:0007669"/>
    <property type="project" value="UniProtKB-SubCell"/>
</dbReference>
<dbReference type="InterPro" id="IPR007227">
    <property type="entry name" value="Cell_shape_determining_MreD"/>
</dbReference>
<feature type="transmembrane region" description="Helical" evidence="8">
    <location>
        <begin position="52"/>
        <end position="74"/>
    </location>
</feature>
<accession>A0A3N5AFW1</accession>
<dbReference type="Pfam" id="PF04093">
    <property type="entry name" value="MreD"/>
    <property type="match status" value="1"/>
</dbReference>
<keyword evidence="7 8" id="KW-0472">Membrane</keyword>
<keyword evidence="4 8" id="KW-0812">Transmembrane</keyword>
<keyword evidence="6 8" id="KW-1133">Transmembrane helix</keyword>
<reference evidence="9 10" key="1">
    <citation type="submission" date="2018-11" db="EMBL/GenBank/DDBJ databases">
        <title>Genomic Encyclopedia of Type Strains, Phase IV (KMG-IV): sequencing the most valuable type-strain genomes for metagenomic binning, comparative biology and taxonomic classification.</title>
        <authorList>
            <person name="Goeker M."/>
        </authorList>
    </citation>
    <scope>NUCLEOTIDE SEQUENCE [LARGE SCALE GENOMIC DNA]</scope>
    <source>
        <strain evidence="9 10">DSM 102936</strain>
    </source>
</reference>
<dbReference type="NCBIfam" id="TIGR03426">
    <property type="entry name" value="shape_MreD"/>
    <property type="match status" value="1"/>
</dbReference>
<dbReference type="AlphaFoldDB" id="A0A3N5AFW1"/>
<evidence type="ECO:0000256" key="2">
    <source>
        <dbReference type="ARBA" id="ARBA00007776"/>
    </source>
</evidence>
<dbReference type="EMBL" id="RKRE01000003">
    <property type="protein sequence ID" value="RPF42840.1"/>
    <property type="molecule type" value="Genomic_DNA"/>
</dbReference>
<dbReference type="PIRSF" id="PIRSF037497">
    <property type="entry name" value="MreD_Clostridium/Treponema_prd"/>
    <property type="match status" value="1"/>
</dbReference>
<evidence type="ECO:0000256" key="5">
    <source>
        <dbReference type="ARBA" id="ARBA00022960"/>
    </source>
</evidence>
<dbReference type="InterPro" id="IPR017225">
    <property type="entry name" value="Cell_shape_determin_MreD_prd"/>
</dbReference>
<evidence type="ECO:0000313" key="10">
    <source>
        <dbReference type="Proteomes" id="UP000282654"/>
    </source>
</evidence>
<proteinExistence type="inferred from homology"/>
<evidence type="ECO:0000256" key="3">
    <source>
        <dbReference type="ARBA" id="ARBA00022475"/>
    </source>
</evidence>
<dbReference type="RefSeq" id="WP_123931486.1">
    <property type="nucleotide sequence ID" value="NZ_RKRE01000003.1"/>
</dbReference>
<comment type="similarity">
    <text evidence="2">Belongs to the MreD family.</text>
</comment>
<name>A0A3N5AFW1_9THEO</name>
<evidence type="ECO:0000256" key="4">
    <source>
        <dbReference type="ARBA" id="ARBA00022692"/>
    </source>
</evidence>
<sequence length="166" mass="18204">MRTVAFLILIGTALLLEKTVLHFLRVAGVKPDLVLLLVIFNGILKGPREGAFWGFIGGLIEDFACGHYIGLHALSKLCAGYVAGLVEVRVYKESLFVAAVVVWGTSIVAGAVVYLLLATLGIFVAPVEAFIRVIFPVAVYNGLVSLLFYRLFHRATFYGILKEERF</sequence>
<evidence type="ECO:0000256" key="8">
    <source>
        <dbReference type="SAM" id="Phobius"/>
    </source>
</evidence>
<keyword evidence="10" id="KW-1185">Reference proteome</keyword>
<evidence type="ECO:0000256" key="6">
    <source>
        <dbReference type="ARBA" id="ARBA00022989"/>
    </source>
</evidence>
<comment type="subcellular location">
    <subcellularLocation>
        <location evidence="1">Cell membrane</location>
        <topology evidence="1">Multi-pass membrane protein</topology>
    </subcellularLocation>
</comment>
<dbReference type="OrthoDB" id="9796616at2"/>
<dbReference type="Gene3D" id="1.10.1760.20">
    <property type="match status" value="1"/>
</dbReference>
<protein>
    <submittedName>
        <fullName evidence="9">Rod shape-determining protein MreD</fullName>
    </submittedName>
</protein>
<evidence type="ECO:0000256" key="7">
    <source>
        <dbReference type="ARBA" id="ARBA00023136"/>
    </source>
</evidence>
<keyword evidence="5" id="KW-0133">Cell shape</keyword>
<dbReference type="Proteomes" id="UP000282654">
    <property type="component" value="Unassembled WGS sequence"/>
</dbReference>
<gene>
    <name evidence="9" type="ORF">EDD75_1953</name>
</gene>
<evidence type="ECO:0000313" key="9">
    <source>
        <dbReference type="EMBL" id="RPF42840.1"/>
    </source>
</evidence>
<organism evidence="9 10">
    <name type="scientific">Thermodesulfitimonas autotrophica</name>
    <dbReference type="NCBI Taxonomy" id="1894989"/>
    <lineage>
        <taxon>Bacteria</taxon>
        <taxon>Bacillati</taxon>
        <taxon>Bacillota</taxon>
        <taxon>Clostridia</taxon>
        <taxon>Thermoanaerobacterales</taxon>
        <taxon>Thermoanaerobacteraceae</taxon>
        <taxon>Thermodesulfitimonas</taxon>
    </lineage>
</organism>
<comment type="caution">
    <text evidence="9">The sequence shown here is derived from an EMBL/GenBank/DDBJ whole genome shotgun (WGS) entry which is preliminary data.</text>
</comment>
<keyword evidence="3" id="KW-1003">Cell membrane</keyword>
<feature type="transmembrane region" description="Helical" evidence="8">
    <location>
        <begin position="129"/>
        <end position="152"/>
    </location>
</feature>
<dbReference type="GO" id="GO:0008360">
    <property type="term" value="P:regulation of cell shape"/>
    <property type="evidence" value="ECO:0007669"/>
    <property type="project" value="UniProtKB-KW"/>
</dbReference>
<evidence type="ECO:0000256" key="1">
    <source>
        <dbReference type="ARBA" id="ARBA00004651"/>
    </source>
</evidence>